<reference evidence="4 5" key="1">
    <citation type="submission" date="2018-08" db="EMBL/GenBank/DDBJ databases">
        <title>Genome sequence of Methylocystis hirsuta CSC1, a methanotroph able to accumulate PHAs.</title>
        <authorList>
            <person name="Bordel S."/>
            <person name="Rodriguez E."/>
            <person name="Gancedo J."/>
            <person name="Munoz R."/>
        </authorList>
    </citation>
    <scope>NUCLEOTIDE SEQUENCE [LARGE SCALE GENOMIC DNA]</scope>
    <source>
        <strain evidence="4 5">CSC1</strain>
    </source>
</reference>
<evidence type="ECO:0000256" key="1">
    <source>
        <dbReference type="ARBA" id="ARBA00022679"/>
    </source>
</evidence>
<evidence type="ECO:0000313" key="4">
    <source>
        <dbReference type="EMBL" id="RNJ50496.1"/>
    </source>
</evidence>
<keyword evidence="5" id="KW-1185">Reference proteome</keyword>
<keyword evidence="1 4" id="KW-0808">Transferase</keyword>
<protein>
    <submittedName>
        <fullName evidence="4">GNAT family N-acetyltransferase</fullName>
    </submittedName>
</protein>
<dbReference type="SUPFAM" id="SSF55729">
    <property type="entry name" value="Acyl-CoA N-acyltransferases (Nat)"/>
    <property type="match status" value="1"/>
</dbReference>
<keyword evidence="2" id="KW-0012">Acyltransferase</keyword>
<dbReference type="InterPro" id="IPR016181">
    <property type="entry name" value="Acyl_CoA_acyltransferase"/>
</dbReference>
<name>A0A3M9XS96_9HYPH</name>
<dbReference type="EMBL" id="QWDD01000001">
    <property type="protein sequence ID" value="RNJ50496.1"/>
    <property type="molecule type" value="Genomic_DNA"/>
</dbReference>
<dbReference type="RefSeq" id="WP_123176426.1">
    <property type="nucleotide sequence ID" value="NZ_QWDD01000001.1"/>
</dbReference>
<dbReference type="Proteomes" id="UP000268623">
    <property type="component" value="Unassembled WGS sequence"/>
</dbReference>
<organism evidence="4 5">
    <name type="scientific">Methylocystis hirsuta</name>
    <dbReference type="NCBI Taxonomy" id="369798"/>
    <lineage>
        <taxon>Bacteria</taxon>
        <taxon>Pseudomonadati</taxon>
        <taxon>Pseudomonadota</taxon>
        <taxon>Alphaproteobacteria</taxon>
        <taxon>Hyphomicrobiales</taxon>
        <taxon>Methylocystaceae</taxon>
        <taxon>Methylocystis</taxon>
    </lineage>
</organism>
<comment type="caution">
    <text evidence="4">The sequence shown here is derived from an EMBL/GenBank/DDBJ whole genome shotgun (WGS) entry which is preliminary data.</text>
</comment>
<dbReference type="PROSITE" id="PS51186">
    <property type="entry name" value="GNAT"/>
    <property type="match status" value="1"/>
</dbReference>
<proteinExistence type="predicted"/>
<dbReference type="Gene3D" id="3.40.630.30">
    <property type="match status" value="1"/>
</dbReference>
<dbReference type="AlphaFoldDB" id="A0A3M9XS96"/>
<dbReference type="PANTHER" id="PTHR43877">
    <property type="entry name" value="AMINOALKYLPHOSPHONATE N-ACETYLTRANSFERASE-RELATED-RELATED"/>
    <property type="match status" value="1"/>
</dbReference>
<accession>A0A3M9XS96</accession>
<gene>
    <name evidence="4" type="ORF">D1O30_13810</name>
</gene>
<feature type="domain" description="N-acetyltransferase" evidence="3">
    <location>
        <begin position="10"/>
        <end position="156"/>
    </location>
</feature>
<dbReference type="Pfam" id="PF00583">
    <property type="entry name" value="Acetyltransf_1"/>
    <property type="match status" value="1"/>
</dbReference>
<evidence type="ECO:0000256" key="2">
    <source>
        <dbReference type="ARBA" id="ARBA00023315"/>
    </source>
</evidence>
<dbReference type="GO" id="GO:0016747">
    <property type="term" value="F:acyltransferase activity, transferring groups other than amino-acyl groups"/>
    <property type="evidence" value="ECO:0007669"/>
    <property type="project" value="InterPro"/>
</dbReference>
<sequence>MNAPPAHASLNLRSRVDDDWPFILDLWVASWRATYPEIDFEARRDWLQRRLRELEAIGAVTLCLFDAQSTLAGFVVINPADGWLDQICVAPDRFGAGFGAALLSAARNVSPRLIRLDVNADNARAIRFYERDGFSRVGRGANTLSGRETIMMEWRPLGD</sequence>
<dbReference type="InterPro" id="IPR050832">
    <property type="entry name" value="Bact_Acetyltransf"/>
</dbReference>
<dbReference type="InterPro" id="IPR000182">
    <property type="entry name" value="GNAT_dom"/>
</dbReference>
<evidence type="ECO:0000259" key="3">
    <source>
        <dbReference type="PROSITE" id="PS51186"/>
    </source>
</evidence>
<evidence type="ECO:0000313" key="5">
    <source>
        <dbReference type="Proteomes" id="UP000268623"/>
    </source>
</evidence>
<dbReference type="OrthoDB" id="2135706at2"/>